<dbReference type="Pfam" id="PF05686">
    <property type="entry name" value="Glyco_transf_90"/>
    <property type="match status" value="1"/>
</dbReference>
<name>A0A926G8G7_9RHOB</name>
<organism evidence="3 4">
    <name type="scientific">Paracoccus amoyensis</name>
    <dbReference type="NCBI Taxonomy" id="2760093"/>
    <lineage>
        <taxon>Bacteria</taxon>
        <taxon>Pseudomonadati</taxon>
        <taxon>Pseudomonadota</taxon>
        <taxon>Alphaproteobacteria</taxon>
        <taxon>Rhodobacterales</taxon>
        <taxon>Paracoccaceae</taxon>
        <taxon>Paracoccus</taxon>
    </lineage>
</organism>
<keyword evidence="4" id="KW-1185">Reference proteome</keyword>
<keyword evidence="1" id="KW-0808">Transferase</keyword>
<protein>
    <recommendedName>
        <fullName evidence="2">Glycosyl transferase CAP10 domain-containing protein</fullName>
    </recommendedName>
</protein>
<evidence type="ECO:0000313" key="4">
    <source>
        <dbReference type="Proteomes" id="UP000608594"/>
    </source>
</evidence>
<dbReference type="AlphaFoldDB" id="A0A926G8G7"/>
<dbReference type="SMART" id="SM00672">
    <property type="entry name" value="CAP10"/>
    <property type="match status" value="1"/>
</dbReference>
<dbReference type="RefSeq" id="WP_187792910.1">
    <property type="nucleotide sequence ID" value="NZ_JACOQL010000002.1"/>
</dbReference>
<comment type="caution">
    <text evidence="3">The sequence shown here is derived from an EMBL/GenBank/DDBJ whole genome shotgun (WGS) entry which is preliminary data.</text>
</comment>
<feature type="domain" description="Glycosyl transferase CAP10" evidence="2">
    <location>
        <begin position="320"/>
        <end position="555"/>
    </location>
</feature>
<accession>A0A926G8G7</accession>
<proteinExistence type="predicted"/>
<dbReference type="PANTHER" id="PTHR12203:SF35">
    <property type="entry name" value="PROTEIN O-GLUCOSYLTRANSFERASE 1"/>
    <property type="match status" value="1"/>
</dbReference>
<dbReference type="Proteomes" id="UP000608594">
    <property type="component" value="Unassembled WGS sequence"/>
</dbReference>
<dbReference type="PANTHER" id="PTHR12203">
    <property type="entry name" value="KDEL LYS-ASP-GLU-LEU CONTAINING - RELATED"/>
    <property type="match status" value="1"/>
</dbReference>
<dbReference type="EMBL" id="JACOQL010000002">
    <property type="protein sequence ID" value="MBC9246423.1"/>
    <property type="molecule type" value="Genomic_DNA"/>
</dbReference>
<sequence>MRRQPLFIHISPDWCGQGALTRLFRHNGHAVALEESGRLAEDILYAQATQTAPLTQWSRVQLVTGLYRHTPHWRPPLEAWRSFEWLAVRLPHARFILTTRDLDGWLLDRMVRDKGAVARCYAHHKGCDQNELPRMWESSWRAHLAAVEAYFGDDPRLIRVDIERQKISDLATQLSPLLPMTVLPPDRNWHPPHEETPETALLAQIERTAGGAPDDDYVEDVARFCLQGMSPQPGENAALSAFSCVWDGRDQIRSQKGEPRRMTVTAQPGLGKTAVSFPGRDFKLLRCEAVINDALRVDRPIPLTVDMEDSRWLGSPQGGVMNQPVICHNRRLGAQNVVLWPLPDLHSIGLAGFDPSAKPDQISFEDKQDRIVWRGMISGSQMRDSVKPGPASHVFLRKLAEAGGDPIAREQAWKELKRTSRLNFILRHFDHQDFDLGIVMAWQFRQFADDPLLAPYCKARQPLSFFHGFRYQLYLSGYDHGSNFIPMIDSQSVLLKEEDGWEVFYSGRFKPWKHYIPLARYGADVREKLAWARANPRECKEMSAAARAEVAHLRDPATRRAILGRILDGLAAAG</sequence>
<gene>
    <name evidence="3" type="ORF">H4P12_06790</name>
</gene>
<dbReference type="InterPro" id="IPR051091">
    <property type="entry name" value="O-Glucosyltr/Glycosyltrsf_90"/>
</dbReference>
<dbReference type="GO" id="GO:0016740">
    <property type="term" value="F:transferase activity"/>
    <property type="evidence" value="ECO:0007669"/>
    <property type="project" value="UniProtKB-KW"/>
</dbReference>
<evidence type="ECO:0000256" key="1">
    <source>
        <dbReference type="ARBA" id="ARBA00022679"/>
    </source>
</evidence>
<evidence type="ECO:0000313" key="3">
    <source>
        <dbReference type="EMBL" id="MBC9246423.1"/>
    </source>
</evidence>
<reference evidence="3" key="1">
    <citation type="submission" date="2020-08" db="EMBL/GenBank/DDBJ databases">
        <title>Paracoccus amoyensis sp. nov., isolated from the surface seawater at coast of Xiamen, Fujian.</title>
        <authorList>
            <person name="Lyu L."/>
        </authorList>
    </citation>
    <scope>NUCLEOTIDE SEQUENCE</scope>
    <source>
        <strain evidence="3">11-3</strain>
    </source>
</reference>
<dbReference type="InterPro" id="IPR006598">
    <property type="entry name" value="CAP10"/>
</dbReference>
<evidence type="ECO:0000259" key="2">
    <source>
        <dbReference type="SMART" id="SM00672"/>
    </source>
</evidence>